<feature type="transmembrane region" description="Helical" evidence="7">
    <location>
        <begin position="369"/>
        <end position="387"/>
    </location>
</feature>
<evidence type="ECO:0000256" key="4">
    <source>
        <dbReference type="ARBA" id="ARBA00022989"/>
    </source>
</evidence>
<organism evidence="9 10">
    <name type="scientific">Ruminiclostridium cellobioparum subsp. termitidis CT1112</name>
    <dbReference type="NCBI Taxonomy" id="1195236"/>
    <lineage>
        <taxon>Bacteria</taxon>
        <taxon>Bacillati</taxon>
        <taxon>Bacillota</taxon>
        <taxon>Clostridia</taxon>
        <taxon>Eubacteriales</taxon>
        <taxon>Oscillospiraceae</taxon>
        <taxon>Ruminiclostridium</taxon>
    </lineage>
</organism>
<dbReference type="PATRIC" id="fig|1195236.3.peg.3974"/>
<dbReference type="STRING" id="1195236.CTER_3759"/>
<keyword evidence="9" id="KW-0449">Lipoprotein</keyword>
<dbReference type="RefSeq" id="WP_004628468.1">
    <property type="nucleotide sequence ID" value="NZ_AORV01000054.1"/>
</dbReference>
<evidence type="ECO:0000256" key="5">
    <source>
        <dbReference type="ARBA" id="ARBA00023136"/>
    </source>
</evidence>
<keyword evidence="2" id="KW-1003">Cell membrane</keyword>
<dbReference type="eggNOG" id="COG0577">
    <property type="taxonomic scope" value="Bacteria"/>
</dbReference>
<feature type="domain" description="ABC3 transporter permease C-terminal" evidence="8">
    <location>
        <begin position="710"/>
        <end position="826"/>
    </location>
</feature>
<feature type="transmembrane region" description="Helical" evidence="7">
    <location>
        <begin position="760"/>
        <end position="784"/>
    </location>
</feature>
<dbReference type="GO" id="GO:0005886">
    <property type="term" value="C:plasma membrane"/>
    <property type="evidence" value="ECO:0007669"/>
    <property type="project" value="UniProtKB-SubCell"/>
</dbReference>
<dbReference type="GO" id="GO:0022857">
    <property type="term" value="F:transmembrane transporter activity"/>
    <property type="evidence" value="ECO:0007669"/>
    <property type="project" value="TreeGrafter"/>
</dbReference>
<proteinExistence type="inferred from homology"/>
<sequence length="836" mass="92715">MKFPTNNKFLVKKLTIRTMRANRLRNTFVILAVGLTAFLLTTVFSIGMSTVESLKLQQLRAMGTTAHLALTYPTDRQIQEIHTLDYIKAVGLQANVADVSETPEMGNMVLSLHWYDKTEWEVLRKPTVSDITGSYPKKANEIMIAGWILKRMGINAPEIGMEIDLKYRVSPNGMTSEEKSRKFILSGYYTEYMNLRSDNIGAMLVSEEFLKGEGKSPQKSGAASILFKSDNNMDYKVQELERDVKLSGDQKLKVVPLYDNGSMADAGTLLAMVFIVFIIMSSGYLLIYNVLSLSVSKDIRYYGLLKTIGTTPVQLSKIVMGQAFRLTVVGIPAGLLLGGFISLFTVPTALSLLNFEGGDLGVKVSFNPVIYMGAAFFTLVTTLIGSMKPAGKAGNISPVEAMRYTGLTVKRNTNRSTGGGKVHRMALKNIFRDRRRAALVLVSLFLGITTFLAVNTIVQSMDVKNLVSEYIKNDFRLTNNTMVYGATVRQKFDNDFLSGLKSLKSVNSIRQISMHAVNVEYSEEIFGRHMADSEKRYKLPPYNQEQFIKNPDLFWTCLVGVDTDYIRELNEKLETPVDTGAFEKGQIVLFSSDKPELYSIGADIAFMDKDTGKKTMAKLGGIIPEDAPYKGFRGLAPVIYISNAKMHQLYGDPVIYAVTLEAEDGAEKEVLAQLQALTGGDREITLDSRIKMLEQFKGAKLVMFVLGGGMSMILAFIGIMNFVNVMITGINVRRHELAVLESVGMTTVQIRRMLLFEGGAYAAITCILVLLLGNGISYGLFALFKTEATYAVYSFPFTALLVSFLLIFTVCLTVPEITFKLISKQSVTERLRSIEG</sequence>
<evidence type="ECO:0000313" key="9">
    <source>
        <dbReference type="EMBL" id="EMS70510.1"/>
    </source>
</evidence>
<protein>
    <submittedName>
        <fullName evidence="9">ABC-type transport system, involved in lipoprotein release, permease component</fullName>
    </submittedName>
</protein>
<evidence type="ECO:0000313" key="10">
    <source>
        <dbReference type="Proteomes" id="UP000014155"/>
    </source>
</evidence>
<feature type="domain" description="ABC3 transporter permease C-terminal" evidence="8">
    <location>
        <begin position="274"/>
        <end position="398"/>
    </location>
</feature>
<dbReference type="InterPro" id="IPR003838">
    <property type="entry name" value="ABC3_permease_C"/>
</dbReference>
<accession>S0FGF7</accession>
<evidence type="ECO:0000259" key="8">
    <source>
        <dbReference type="Pfam" id="PF02687"/>
    </source>
</evidence>
<keyword evidence="3 7" id="KW-0812">Transmembrane</keyword>
<keyword evidence="10" id="KW-1185">Reference proteome</keyword>
<comment type="similarity">
    <text evidence="6">Belongs to the ABC-4 integral membrane protein family.</text>
</comment>
<name>S0FGF7_RUMCE</name>
<evidence type="ECO:0000256" key="7">
    <source>
        <dbReference type="SAM" id="Phobius"/>
    </source>
</evidence>
<dbReference type="AlphaFoldDB" id="S0FGF7"/>
<keyword evidence="4 7" id="KW-1133">Transmembrane helix</keyword>
<evidence type="ECO:0000256" key="3">
    <source>
        <dbReference type="ARBA" id="ARBA00022692"/>
    </source>
</evidence>
<evidence type="ECO:0000256" key="1">
    <source>
        <dbReference type="ARBA" id="ARBA00004651"/>
    </source>
</evidence>
<feature type="transmembrane region" description="Helical" evidence="7">
    <location>
        <begin position="326"/>
        <end position="349"/>
    </location>
</feature>
<feature type="transmembrane region" description="Helical" evidence="7">
    <location>
        <begin position="790"/>
        <end position="814"/>
    </location>
</feature>
<dbReference type="Proteomes" id="UP000014155">
    <property type="component" value="Unassembled WGS sequence"/>
</dbReference>
<keyword evidence="5 7" id="KW-0472">Membrane</keyword>
<dbReference type="Pfam" id="PF02687">
    <property type="entry name" value="FtsX"/>
    <property type="match status" value="2"/>
</dbReference>
<comment type="caution">
    <text evidence="9">The sequence shown here is derived from an EMBL/GenBank/DDBJ whole genome shotgun (WGS) entry which is preliminary data.</text>
</comment>
<feature type="transmembrane region" description="Helical" evidence="7">
    <location>
        <begin position="701"/>
        <end position="727"/>
    </location>
</feature>
<dbReference type="EMBL" id="AORV01000054">
    <property type="protein sequence ID" value="EMS70510.1"/>
    <property type="molecule type" value="Genomic_DNA"/>
</dbReference>
<dbReference type="PANTHER" id="PTHR30572">
    <property type="entry name" value="MEMBRANE COMPONENT OF TRANSPORTER-RELATED"/>
    <property type="match status" value="1"/>
</dbReference>
<feature type="transmembrane region" description="Helical" evidence="7">
    <location>
        <begin position="269"/>
        <end position="291"/>
    </location>
</feature>
<reference evidence="9 10" key="1">
    <citation type="journal article" date="2013" name="Genome Announc.">
        <title>Draft Genome Sequence of the Cellulolytic, Mesophilic, Anaerobic Bacterium Clostridium termitidis Strain CT1112 (DSM 5398).</title>
        <authorList>
            <person name="Lal S."/>
            <person name="Ramachandran U."/>
            <person name="Zhang X."/>
            <person name="Munir R."/>
            <person name="Sparling R."/>
            <person name="Levin D.B."/>
        </authorList>
    </citation>
    <scope>NUCLEOTIDE SEQUENCE [LARGE SCALE GENOMIC DNA]</scope>
    <source>
        <strain evidence="9 10">CT1112</strain>
    </source>
</reference>
<evidence type="ECO:0000256" key="2">
    <source>
        <dbReference type="ARBA" id="ARBA00022475"/>
    </source>
</evidence>
<comment type="subcellular location">
    <subcellularLocation>
        <location evidence="1">Cell membrane</location>
        <topology evidence="1">Multi-pass membrane protein</topology>
    </subcellularLocation>
</comment>
<feature type="transmembrane region" description="Helical" evidence="7">
    <location>
        <begin position="437"/>
        <end position="458"/>
    </location>
</feature>
<dbReference type="PANTHER" id="PTHR30572:SF4">
    <property type="entry name" value="ABC TRANSPORTER PERMEASE YTRF"/>
    <property type="match status" value="1"/>
</dbReference>
<gene>
    <name evidence="9" type="ORF">CTER_3759</name>
</gene>
<evidence type="ECO:0000256" key="6">
    <source>
        <dbReference type="ARBA" id="ARBA00038076"/>
    </source>
</evidence>
<dbReference type="InterPro" id="IPR050250">
    <property type="entry name" value="Macrolide_Exporter_MacB"/>
</dbReference>